<evidence type="ECO:0000313" key="5">
    <source>
        <dbReference type="EMBL" id="MEK8032125.1"/>
    </source>
</evidence>
<dbReference type="EMBL" id="JBBUTG010000009">
    <property type="protein sequence ID" value="MEK8032125.1"/>
    <property type="molecule type" value="Genomic_DNA"/>
</dbReference>
<keyword evidence="2" id="KW-0238">DNA-binding</keyword>
<dbReference type="Pfam" id="PF12833">
    <property type="entry name" value="HTH_18"/>
    <property type="match status" value="1"/>
</dbReference>
<dbReference type="InterPro" id="IPR018060">
    <property type="entry name" value="HTH_AraC"/>
</dbReference>
<proteinExistence type="predicted"/>
<dbReference type="Proteomes" id="UP001371218">
    <property type="component" value="Unassembled WGS sequence"/>
</dbReference>
<evidence type="ECO:0000313" key="6">
    <source>
        <dbReference type="Proteomes" id="UP001371218"/>
    </source>
</evidence>
<dbReference type="Gene3D" id="1.10.10.60">
    <property type="entry name" value="Homeodomain-like"/>
    <property type="match status" value="1"/>
</dbReference>
<dbReference type="InterPro" id="IPR046532">
    <property type="entry name" value="DUF6597"/>
</dbReference>
<dbReference type="SUPFAM" id="SSF46689">
    <property type="entry name" value="Homeodomain-like"/>
    <property type="match status" value="1"/>
</dbReference>
<evidence type="ECO:0000256" key="2">
    <source>
        <dbReference type="ARBA" id="ARBA00023125"/>
    </source>
</evidence>
<evidence type="ECO:0000256" key="3">
    <source>
        <dbReference type="ARBA" id="ARBA00023163"/>
    </source>
</evidence>
<dbReference type="RefSeq" id="WP_341426539.1">
    <property type="nucleotide sequence ID" value="NZ_JBBUTG010000009.1"/>
</dbReference>
<dbReference type="PRINTS" id="PR00032">
    <property type="entry name" value="HTHARAC"/>
</dbReference>
<accession>A0ABU9BQ82</accession>
<dbReference type="InterPro" id="IPR050204">
    <property type="entry name" value="AraC_XylS_family_regulators"/>
</dbReference>
<evidence type="ECO:0000259" key="4">
    <source>
        <dbReference type="PROSITE" id="PS01124"/>
    </source>
</evidence>
<feature type="domain" description="HTH araC/xylS-type" evidence="4">
    <location>
        <begin position="160"/>
        <end position="262"/>
    </location>
</feature>
<dbReference type="InterPro" id="IPR009057">
    <property type="entry name" value="Homeodomain-like_sf"/>
</dbReference>
<organism evidence="5 6">
    <name type="scientific">Ideonella lacteola</name>
    <dbReference type="NCBI Taxonomy" id="2984193"/>
    <lineage>
        <taxon>Bacteria</taxon>
        <taxon>Pseudomonadati</taxon>
        <taxon>Pseudomonadota</taxon>
        <taxon>Betaproteobacteria</taxon>
        <taxon>Burkholderiales</taxon>
        <taxon>Sphaerotilaceae</taxon>
        <taxon>Ideonella</taxon>
    </lineage>
</organism>
<protein>
    <submittedName>
        <fullName evidence="5">Helix-turn-helix transcriptional regulator</fullName>
    </submittedName>
</protein>
<gene>
    <name evidence="5" type="ORF">AACH06_14960</name>
</gene>
<reference evidence="5 6" key="1">
    <citation type="submission" date="2024-04" db="EMBL/GenBank/DDBJ databases">
        <title>Novel species of the genus Ideonella isolated from streams.</title>
        <authorList>
            <person name="Lu H."/>
        </authorList>
    </citation>
    <scope>NUCLEOTIDE SEQUENCE [LARGE SCALE GENOMIC DNA]</scope>
    <source>
        <strain evidence="5 6">DXS29W</strain>
    </source>
</reference>
<sequence>MTRRALLQPQWVGERFRLQRLPVSEALSPWLDIHWIVEWALPDDQTHVQQLLPYPNANLAFEAGQTALHGIASGLAERRLQERGRVHGLRFKCGGLRPWIDEPMWRWRDRQMPPWPCLPPGIDLAEAERRVLQAATLEEAVANAEHLLLAARPPIDPWVDRLDAAVREVQADSRITRAAALQERLGLSERALQRCFANYVGVTPKWVIQRARIHDALLALSSGGEAPPLADLALQLGFFDQAHFSRCFKQHTGQTPQQYAAATRR</sequence>
<dbReference type="SMART" id="SM00342">
    <property type="entry name" value="HTH_ARAC"/>
    <property type="match status" value="1"/>
</dbReference>
<dbReference type="PROSITE" id="PS00041">
    <property type="entry name" value="HTH_ARAC_FAMILY_1"/>
    <property type="match status" value="1"/>
</dbReference>
<name>A0ABU9BQ82_9BURK</name>
<keyword evidence="3" id="KW-0804">Transcription</keyword>
<dbReference type="InterPro" id="IPR018062">
    <property type="entry name" value="HTH_AraC-typ_CS"/>
</dbReference>
<keyword evidence="1" id="KW-0805">Transcription regulation</keyword>
<dbReference type="PANTHER" id="PTHR46796">
    <property type="entry name" value="HTH-TYPE TRANSCRIPTIONAL ACTIVATOR RHAS-RELATED"/>
    <property type="match status" value="1"/>
</dbReference>
<dbReference type="Pfam" id="PF20240">
    <property type="entry name" value="DUF6597"/>
    <property type="match status" value="1"/>
</dbReference>
<evidence type="ECO:0000256" key="1">
    <source>
        <dbReference type="ARBA" id="ARBA00023015"/>
    </source>
</evidence>
<dbReference type="InterPro" id="IPR020449">
    <property type="entry name" value="Tscrpt_reg_AraC-type_HTH"/>
</dbReference>
<dbReference type="PROSITE" id="PS01124">
    <property type="entry name" value="HTH_ARAC_FAMILY_2"/>
    <property type="match status" value="1"/>
</dbReference>
<keyword evidence="6" id="KW-1185">Reference proteome</keyword>
<comment type="caution">
    <text evidence="5">The sequence shown here is derived from an EMBL/GenBank/DDBJ whole genome shotgun (WGS) entry which is preliminary data.</text>
</comment>